<feature type="compositionally biased region" description="Polar residues" evidence="1">
    <location>
        <begin position="106"/>
        <end position="125"/>
    </location>
</feature>
<feature type="region of interest" description="Disordered" evidence="1">
    <location>
        <begin position="356"/>
        <end position="398"/>
    </location>
</feature>
<reference evidence="3 4" key="1">
    <citation type="journal article" date="2022" name="Nat. Ecol. Evol.">
        <title>A masculinizing supergene underlies an exaggerated male reproductive morph in a spider.</title>
        <authorList>
            <person name="Hendrickx F."/>
            <person name="De Corte Z."/>
            <person name="Sonet G."/>
            <person name="Van Belleghem S.M."/>
            <person name="Kostlbacher S."/>
            <person name="Vangestel C."/>
        </authorList>
    </citation>
    <scope>NUCLEOTIDE SEQUENCE [LARGE SCALE GENOMIC DNA]</scope>
    <source>
        <strain evidence="3">W744_W776</strain>
    </source>
</reference>
<proteinExistence type="predicted"/>
<keyword evidence="2" id="KW-0812">Transmembrane</keyword>
<sequence>MDRDDDIKSDDYEDLQKKPPMAIVGPVIMGIGGFAVVVGVFMCLVETNVCRRNNIENRSLIEHEDMIRDSAAAGLESGPTTVPSTSPRHRNGNARKHPSPRKTRSGKNTYSTKVKSNVATSPGTQATLPISVIGSKQLLSASDKFLTPPSSFTAGMHPNSRDAENQTSSSLMKSFTSSVNSWTVSTDFQTPNASSVENSMSLEASSNKRSDNTLDPTSLKINSSKFLTPKNSVDSDMPISSLKNRIDHKTFFSNAEVPNGFSENSHSDISDQIEMEKKHMNGDILVEPNTHMNSDIIDETSITPELEDDIIDETSITPELEDEIIDETSITPELEDEIIDETSITPKLEDKNLNTEYHSSSSPVEGTGETLPLYESGGRTKSHAEIAEVPPNVGESTKNKEKYIENSLKMTLDLPTEINKIDFNSANTVLNQENNGTDNKNICVDEDKGKSFVIEDKETISKELEPKCLETEVEYSRNESDTINTNNTTADISKQDNVCIEIEQKPIDCESTDNANFAS</sequence>
<evidence type="ECO:0000313" key="4">
    <source>
        <dbReference type="Proteomes" id="UP000827092"/>
    </source>
</evidence>
<feature type="region of interest" description="Disordered" evidence="1">
    <location>
        <begin position="74"/>
        <end position="125"/>
    </location>
</feature>
<accession>A0AAV6V9M8</accession>
<keyword evidence="4" id="KW-1185">Reference proteome</keyword>
<feature type="region of interest" description="Disordered" evidence="1">
    <location>
        <begin position="149"/>
        <end position="172"/>
    </location>
</feature>
<keyword evidence="2" id="KW-1133">Transmembrane helix</keyword>
<gene>
    <name evidence="3" type="ORF">JTE90_022979</name>
</gene>
<dbReference type="AlphaFoldDB" id="A0AAV6V9M8"/>
<feature type="transmembrane region" description="Helical" evidence="2">
    <location>
        <begin position="21"/>
        <end position="42"/>
    </location>
</feature>
<protein>
    <submittedName>
        <fullName evidence="3">Uncharacterized protein</fullName>
    </submittedName>
</protein>
<evidence type="ECO:0000256" key="2">
    <source>
        <dbReference type="SAM" id="Phobius"/>
    </source>
</evidence>
<evidence type="ECO:0000256" key="1">
    <source>
        <dbReference type="SAM" id="MobiDB-lite"/>
    </source>
</evidence>
<comment type="caution">
    <text evidence="3">The sequence shown here is derived from an EMBL/GenBank/DDBJ whole genome shotgun (WGS) entry which is preliminary data.</text>
</comment>
<evidence type="ECO:0000313" key="3">
    <source>
        <dbReference type="EMBL" id="KAG8193349.1"/>
    </source>
</evidence>
<keyword evidence="2" id="KW-0472">Membrane</keyword>
<name>A0AAV6V9M8_9ARAC</name>
<feature type="compositionally biased region" description="Polar residues" evidence="1">
    <location>
        <begin position="213"/>
        <end position="234"/>
    </location>
</feature>
<dbReference type="EMBL" id="JAFNEN010000124">
    <property type="protein sequence ID" value="KAG8193349.1"/>
    <property type="molecule type" value="Genomic_DNA"/>
</dbReference>
<feature type="compositionally biased region" description="Basic residues" evidence="1">
    <location>
        <begin position="87"/>
        <end position="105"/>
    </location>
</feature>
<dbReference type="Proteomes" id="UP000827092">
    <property type="component" value="Unassembled WGS sequence"/>
</dbReference>
<organism evidence="3 4">
    <name type="scientific">Oedothorax gibbosus</name>
    <dbReference type="NCBI Taxonomy" id="931172"/>
    <lineage>
        <taxon>Eukaryota</taxon>
        <taxon>Metazoa</taxon>
        <taxon>Ecdysozoa</taxon>
        <taxon>Arthropoda</taxon>
        <taxon>Chelicerata</taxon>
        <taxon>Arachnida</taxon>
        <taxon>Araneae</taxon>
        <taxon>Araneomorphae</taxon>
        <taxon>Entelegynae</taxon>
        <taxon>Araneoidea</taxon>
        <taxon>Linyphiidae</taxon>
        <taxon>Erigoninae</taxon>
        <taxon>Oedothorax</taxon>
    </lineage>
</organism>
<feature type="compositionally biased region" description="Polar residues" evidence="1">
    <location>
        <begin position="188"/>
        <end position="205"/>
    </location>
</feature>
<feature type="region of interest" description="Disordered" evidence="1">
    <location>
        <begin position="188"/>
        <end position="239"/>
    </location>
</feature>